<dbReference type="EMBL" id="QNBC01000001">
    <property type="protein sequence ID" value="RKX68204.1"/>
    <property type="molecule type" value="Genomic_DNA"/>
</dbReference>
<organism evidence="2 3">
    <name type="scientific">candidate division TA06 bacterium</name>
    <dbReference type="NCBI Taxonomy" id="2250710"/>
    <lineage>
        <taxon>Bacteria</taxon>
        <taxon>Bacteria division TA06</taxon>
    </lineage>
</organism>
<evidence type="ECO:0000313" key="2">
    <source>
        <dbReference type="EMBL" id="RKX68204.1"/>
    </source>
</evidence>
<dbReference type="AlphaFoldDB" id="A0A660SBM6"/>
<protein>
    <recommendedName>
        <fullName evidence="1">FlgD/Vpr Ig-like domain-containing protein</fullName>
    </recommendedName>
</protein>
<dbReference type="InterPro" id="IPR025965">
    <property type="entry name" value="FlgD/Vpr_Ig-like"/>
</dbReference>
<proteinExistence type="predicted"/>
<dbReference type="Pfam" id="PF13860">
    <property type="entry name" value="FlgD_ig"/>
    <property type="match status" value="1"/>
</dbReference>
<name>A0A660SBM6_UNCT6</name>
<comment type="caution">
    <text evidence="2">The sequence shown here is derived from an EMBL/GenBank/DDBJ whole genome shotgun (WGS) entry which is preliminary data.</text>
</comment>
<evidence type="ECO:0000313" key="3">
    <source>
        <dbReference type="Proteomes" id="UP000282321"/>
    </source>
</evidence>
<dbReference type="Gene3D" id="2.120.10.30">
    <property type="entry name" value="TolB, C-terminal domain"/>
    <property type="match status" value="2"/>
</dbReference>
<feature type="domain" description="FlgD/Vpr Ig-like" evidence="1">
    <location>
        <begin position="356"/>
        <end position="405"/>
    </location>
</feature>
<evidence type="ECO:0000259" key="1">
    <source>
        <dbReference type="Pfam" id="PF13860"/>
    </source>
</evidence>
<sequence length="447" mass="50842">MRFTRICIVLISLMFCGTVLFSETYNDMFVYPPYGHSMGIHKANVSTYKMVYGKSISFAEAGGISAVKLNEKNKKGVDDDDELTIFLADQINGDLLYNVGFNKLISFKDSIKNPVVIKAEPSGNVIVGDVGRKAVILFKYENDSLRYVRTILRNVLPAGIDFGDKNFIFVSDALSGRIIKITTEGKILKSINVKSPGKITTIKRLDMWQVSGPSVVYAITNNGRSVEKFDFHLNKIGEYDTPSYDLVECNFTDIANDFYRNLYLVDNKNSRIVKLTGDLKYVCDFGRFGTGDKEFYYPEYISIWKRFGQIFIVDRNGISYYWMGIDGNIIDISPAVLTKRYPGITFVIFSTDFAIARVKIYNKSGNIVRSFTFPKRLKPGKNNILWDGKSNNGKICPDGEYKVKLVMEPTYSSRGYFKKNLSARIKINLKNGIGKTKNNKRYEENWF</sequence>
<gene>
    <name evidence="2" type="ORF">DRP44_00090</name>
</gene>
<accession>A0A660SBM6</accession>
<dbReference type="SUPFAM" id="SSF63829">
    <property type="entry name" value="Calcium-dependent phosphotriesterase"/>
    <property type="match status" value="1"/>
</dbReference>
<dbReference type="Gene3D" id="2.60.40.4070">
    <property type="match status" value="1"/>
</dbReference>
<reference evidence="2 3" key="1">
    <citation type="submission" date="2018-06" db="EMBL/GenBank/DDBJ databases">
        <title>Extensive metabolic versatility and redundancy in microbially diverse, dynamic hydrothermal sediments.</title>
        <authorList>
            <person name="Dombrowski N."/>
            <person name="Teske A."/>
            <person name="Baker B.J."/>
        </authorList>
    </citation>
    <scope>NUCLEOTIDE SEQUENCE [LARGE SCALE GENOMIC DNA]</scope>
    <source>
        <strain evidence="2">B35_G9</strain>
    </source>
</reference>
<dbReference type="Proteomes" id="UP000282321">
    <property type="component" value="Unassembled WGS sequence"/>
</dbReference>
<dbReference type="InterPro" id="IPR011042">
    <property type="entry name" value="6-blade_b-propeller_TolB-like"/>
</dbReference>